<comment type="caution">
    <text evidence="1">The sequence shown here is derived from an EMBL/GenBank/DDBJ whole genome shotgun (WGS) entry which is preliminary data.</text>
</comment>
<dbReference type="EMBL" id="MCGO01000011">
    <property type="protein sequence ID" value="ORY48453.1"/>
    <property type="molecule type" value="Genomic_DNA"/>
</dbReference>
<gene>
    <name evidence="1" type="ORF">BCR33DRAFT_782182</name>
</gene>
<organism evidence="1 2">
    <name type="scientific">Rhizoclosmatium globosum</name>
    <dbReference type="NCBI Taxonomy" id="329046"/>
    <lineage>
        <taxon>Eukaryota</taxon>
        <taxon>Fungi</taxon>
        <taxon>Fungi incertae sedis</taxon>
        <taxon>Chytridiomycota</taxon>
        <taxon>Chytridiomycota incertae sedis</taxon>
        <taxon>Chytridiomycetes</taxon>
        <taxon>Chytridiales</taxon>
        <taxon>Chytriomycetaceae</taxon>
        <taxon>Rhizoclosmatium</taxon>
    </lineage>
</organism>
<name>A0A1Y2CN76_9FUNG</name>
<dbReference type="AlphaFoldDB" id="A0A1Y2CN76"/>
<reference evidence="1 2" key="1">
    <citation type="submission" date="2016-07" db="EMBL/GenBank/DDBJ databases">
        <title>Pervasive Adenine N6-methylation of Active Genes in Fungi.</title>
        <authorList>
            <consortium name="DOE Joint Genome Institute"/>
            <person name="Mondo S.J."/>
            <person name="Dannebaum R.O."/>
            <person name="Kuo R.C."/>
            <person name="Labutti K."/>
            <person name="Haridas S."/>
            <person name="Kuo A."/>
            <person name="Salamov A."/>
            <person name="Ahrendt S.R."/>
            <person name="Lipzen A."/>
            <person name="Sullivan W."/>
            <person name="Andreopoulos W.B."/>
            <person name="Clum A."/>
            <person name="Lindquist E."/>
            <person name="Daum C."/>
            <person name="Ramamoorthy G.K."/>
            <person name="Gryganskyi A."/>
            <person name="Culley D."/>
            <person name="Magnuson J.K."/>
            <person name="James T.Y."/>
            <person name="O'Malley M.A."/>
            <person name="Stajich J.E."/>
            <person name="Spatafora J.W."/>
            <person name="Visel A."/>
            <person name="Grigoriev I.V."/>
        </authorList>
    </citation>
    <scope>NUCLEOTIDE SEQUENCE [LARGE SCALE GENOMIC DNA]</scope>
    <source>
        <strain evidence="1 2">JEL800</strain>
    </source>
</reference>
<keyword evidence="2" id="KW-1185">Reference proteome</keyword>
<proteinExistence type="predicted"/>
<evidence type="ECO:0000313" key="1">
    <source>
        <dbReference type="EMBL" id="ORY48453.1"/>
    </source>
</evidence>
<dbReference type="SUPFAM" id="SSF56281">
    <property type="entry name" value="Metallo-hydrolase/oxidoreductase"/>
    <property type="match status" value="1"/>
</dbReference>
<dbReference type="Proteomes" id="UP000193642">
    <property type="component" value="Unassembled WGS sequence"/>
</dbReference>
<protein>
    <recommendedName>
        <fullName evidence="3">Metallo-beta-lactamase domain-containing protein</fullName>
    </recommendedName>
</protein>
<dbReference type="InterPro" id="IPR036866">
    <property type="entry name" value="RibonucZ/Hydroxyglut_hydro"/>
</dbReference>
<evidence type="ECO:0000313" key="2">
    <source>
        <dbReference type="Proteomes" id="UP000193642"/>
    </source>
</evidence>
<evidence type="ECO:0008006" key="3">
    <source>
        <dbReference type="Google" id="ProtNLM"/>
    </source>
</evidence>
<accession>A0A1Y2CN76</accession>
<dbReference type="OrthoDB" id="421671at2759"/>
<sequence>MTTLNPETAIGSLQQLAPGLWSIHTDFCFEGTPHNIGNRTLVIPVKDLEVSEALNVTYILTPGDFHYMRIKDWLPHFPSAKAYLPPGRIQTKVAENPFPYELLDAEVDNPLPELAPELVLQTVFGMKQMSHIPGHGTGIRIEYLFYHTGSKSVISGDSFWYAQDGFAVSAYYGPEKGGVGQIQNIGNVAGLKHTVARVLEWDFVNFISVHGGLTAFLTQDAKASFGRSVDFLANVPEDYKDEFEFVVKA</sequence>